<evidence type="ECO:0000313" key="3">
    <source>
        <dbReference type="Proteomes" id="UP000018208"/>
    </source>
</evidence>
<keyword evidence="3" id="KW-1185">Reference proteome</keyword>
<name>V6LPF1_9EUKA</name>
<reference evidence="2" key="2">
    <citation type="submission" date="2020-12" db="EMBL/GenBank/DDBJ databases">
        <title>New Spironucleus salmonicida genome in near-complete chromosomes.</title>
        <authorList>
            <person name="Xu F."/>
            <person name="Kurt Z."/>
            <person name="Jimenez-Gonzalez A."/>
            <person name="Astvaldsson A."/>
            <person name="Andersson J.O."/>
            <person name="Svard S.G."/>
        </authorList>
    </citation>
    <scope>NUCLEOTIDE SEQUENCE</scope>
    <source>
        <strain evidence="2">ATCC 50377</strain>
    </source>
</reference>
<organism evidence="1">
    <name type="scientific">Spironucleus salmonicida</name>
    <dbReference type="NCBI Taxonomy" id="348837"/>
    <lineage>
        <taxon>Eukaryota</taxon>
        <taxon>Metamonada</taxon>
        <taxon>Diplomonadida</taxon>
        <taxon>Hexamitidae</taxon>
        <taxon>Hexamitinae</taxon>
        <taxon>Spironucleus</taxon>
    </lineage>
</organism>
<gene>
    <name evidence="1" type="ORF">SS50377_13567</name>
    <name evidence="2" type="ORF">SS50377_23807</name>
</gene>
<reference evidence="1 2" key="1">
    <citation type="journal article" date="2014" name="PLoS Genet.">
        <title>The Genome of Spironucleus salmonicida Highlights a Fish Pathogen Adapted to Fluctuating Environments.</title>
        <authorList>
            <person name="Xu F."/>
            <person name="Jerlstrom-Hultqvist J."/>
            <person name="Einarsson E."/>
            <person name="Astvaldsson A."/>
            <person name="Svard S.G."/>
            <person name="Andersson J.O."/>
        </authorList>
    </citation>
    <scope>NUCLEOTIDE SEQUENCE</scope>
    <source>
        <strain evidence="2">ATCC 50377</strain>
    </source>
</reference>
<sequence>MAIPADNLFLAISNYKEIAELHTQLKQSFINEQYATSKIVISQIQVLISPNSELFKQLQQCLVNLPQSSRVRQKSLSKPKNTTKPHRFVDNQAISPQSSFYNSPPSLTQPLQPYQNNDNSYYFNTLKTMQIPYQQSKKPDISDINIEQLRQEAIYKITDQKQQLRENVYQYYAYPQSNTQQSLYYNTNDNELEDENDGFIQPPFIDLGRNQSSNQVQNTHNADTLKTNHKQDKTVRFSIEKEDLHFNEIPTLPKINLLKVDVDQSQRYDFEQLIDNLSAEIPPEVFGQKFDNDIGQIFQQNNKTSSPISSFNSFQLNPIVYAADEYTAIPFTFLDSSIILTTIKQLNLWDNVQTVYQKLVQTSEFAKEIHSILIEHDIDIAINFDYSRDEVRGLLNLGKIYFGRASVALQRAVRQRSPRLGSDVRFGEALVDAGDLVGLCAMLRAMGG</sequence>
<dbReference type="Proteomes" id="UP000018208">
    <property type="component" value="Unassembled WGS sequence"/>
</dbReference>
<evidence type="ECO:0000313" key="2">
    <source>
        <dbReference type="EMBL" id="KAH0573872.1"/>
    </source>
</evidence>
<evidence type="ECO:0000313" key="1">
    <source>
        <dbReference type="EMBL" id="EST46485.1"/>
    </source>
</evidence>
<protein>
    <submittedName>
        <fullName evidence="1">Uncharacterized protein</fullName>
    </submittedName>
</protein>
<proteinExistence type="predicted"/>
<dbReference type="AlphaFoldDB" id="V6LPF1"/>
<dbReference type="VEuPathDB" id="GiardiaDB:SS50377_23807"/>
<accession>V6LPF1</accession>
<dbReference type="EMBL" id="AUWU02000004">
    <property type="protein sequence ID" value="KAH0573872.1"/>
    <property type="molecule type" value="Genomic_DNA"/>
</dbReference>
<dbReference type="EMBL" id="KI546074">
    <property type="protein sequence ID" value="EST46485.1"/>
    <property type="molecule type" value="Genomic_DNA"/>
</dbReference>